<dbReference type="EMBL" id="KI688555">
    <property type="protein sequence ID" value="ETK76764.1"/>
    <property type="molecule type" value="Genomic_DNA"/>
</dbReference>
<dbReference type="AlphaFoldDB" id="W2G1E9"/>
<sequence>MMNLDEGKVAIYNSSSSSYLISVCSVAQVLISLLPNDARTETTSANHQLLRALASGPTLSSPGKRPKSPAKIKRKRAVS</sequence>
<feature type="compositionally biased region" description="Basic residues" evidence="1">
    <location>
        <begin position="64"/>
        <end position="79"/>
    </location>
</feature>
<name>W2G1E9_PHYNI</name>
<organism evidence="2">
    <name type="scientific">Phytophthora nicotianae</name>
    <name type="common">Potato buckeye rot agent</name>
    <name type="synonym">Phytophthora parasitica</name>
    <dbReference type="NCBI Taxonomy" id="4792"/>
    <lineage>
        <taxon>Eukaryota</taxon>
        <taxon>Sar</taxon>
        <taxon>Stramenopiles</taxon>
        <taxon>Oomycota</taxon>
        <taxon>Peronosporomycetes</taxon>
        <taxon>Peronosporales</taxon>
        <taxon>Peronosporaceae</taxon>
        <taxon>Phytophthora</taxon>
    </lineage>
</organism>
<gene>
    <name evidence="2" type="ORF">L915_16897</name>
</gene>
<proteinExistence type="predicted"/>
<dbReference type="Proteomes" id="UP000053236">
    <property type="component" value="Unassembled WGS sequence"/>
</dbReference>
<feature type="region of interest" description="Disordered" evidence="1">
    <location>
        <begin position="53"/>
        <end position="79"/>
    </location>
</feature>
<protein>
    <submittedName>
        <fullName evidence="2">Uncharacterized protein</fullName>
    </submittedName>
</protein>
<reference evidence="2" key="1">
    <citation type="submission" date="2013-11" db="EMBL/GenBank/DDBJ databases">
        <title>The Genome Sequence of Phytophthora parasitica CJ02B3.</title>
        <authorList>
            <consortium name="The Broad Institute Genomics Platform"/>
            <person name="Russ C."/>
            <person name="Tyler B."/>
            <person name="Panabieres F."/>
            <person name="Shan W."/>
            <person name="Tripathy S."/>
            <person name="Grunwald N."/>
            <person name="Machado M."/>
            <person name="Johnson C.S."/>
            <person name="Arredondo F."/>
            <person name="Hong C."/>
            <person name="Coffey M."/>
            <person name="Young S.K."/>
            <person name="Zeng Q."/>
            <person name="Gargeya S."/>
            <person name="Fitzgerald M."/>
            <person name="Abouelleil A."/>
            <person name="Alvarado L."/>
            <person name="Chapman S.B."/>
            <person name="Gainer-Dewar J."/>
            <person name="Goldberg J."/>
            <person name="Griggs A."/>
            <person name="Gujja S."/>
            <person name="Hansen M."/>
            <person name="Howarth C."/>
            <person name="Imamovic A."/>
            <person name="Ireland A."/>
            <person name="Larimer J."/>
            <person name="McCowan C."/>
            <person name="Murphy C."/>
            <person name="Pearson M."/>
            <person name="Poon T.W."/>
            <person name="Priest M."/>
            <person name="Roberts A."/>
            <person name="Saif S."/>
            <person name="Shea T."/>
            <person name="Sykes S."/>
            <person name="Wortman J."/>
            <person name="Nusbaum C."/>
            <person name="Birren B."/>
        </authorList>
    </citation>
    <scope>NUCLEOTIDE SEQUENCE [LARGE SCALE GENOMIC DNA]</scope>
    <source>
        <strain evidence="2">CJ02B3</strain>
    </source>
</reference>
<evidence type="ECO:0000313" key="2">
    <source>
        <dbReference type="EMBL" id="ETK76764.1"/>
    </source>
</evidence>
<accession>W2G1E9</accession>
<evidence type="ECO:0000256" key="1">
    <source>
        <dbReference type="SAM" id="MobiDB-lite"/>
    </source>
</evidence>